<dbReference type="EMBL" id="REFW01000004">
    <property type="protein sequence ID" value="RMB58168.1"/>
    <property type="molecule type" value="Genomic_DNA"/>
</dbReference>
<evidence type="ECO:0000256" key="7">
    <source>
        <dbReference type="ARBA" id="ARBA00023004"/>
    </source>
</evidence>
<evidence type="ECO:0000256" key="9">
    <source>
        <dbReference type="ARBA" id="ARBA00023136"/>
    </source>
</evidence>
<keyword evidence="9" id="KW-0472">Membrane</keyword>
<comment type="caution">
    <text evidence="11">The sequence shown here is derived from an EMBL/GenBank/DDBJ whole genome shotgun (WGS) entry which is preliminary data.</text>
</comment>
<dbReference type="GO" id="GO:0006826">
    <property type="term" value="P:iron ion transport"/>
    <property type="evidence" value="ECO:0007669"/>
    <property type="project" value="UniProtKB-KW"/>
</dbReference>
<dbReference type="SUPFAM" id="SSF52540">
    <property type="entry name" value="P-loop containing nucleoside triphosphate hydrolases"/>
    <property type="match status" value="1"/>
</dbReference>
<evidence type="ECO:0000313" key="12">
    <source>
        <dbReference type="Proteomes" id="UP000275256"/>
    </source>
</evidence>
<dbReference type="CDD" id="cd03214">
    <property type="entry name" value="ABC_Iron-Siderophores_B12_Hemin"/>
    <property type="match status" value="1"/>
</dbReference>
<organism evidence="11 12">
    <name type="scientific">Tessaracoccus antarcticus</name>
    <dbReference type="NCBI Taxonomy" id="2479848"/>
    <lineage>
        <taxon>Bacteria</taxon>
        <taxon>Bacillati</taxon>
        <taxon>Actinomycetota</taxon>
        <taxon>Actinomycetes</taxon>
        <taxon>Propionibacteriales</taxon>
        <taxon>Propionibacteriaceae</taxon>
        <taxon>Tessaracoccus</taxon>
    </lineage>
</organism>
<keyword evidence="8" id="KW-0406">Ion transport</keyword>
<keyword evidence="12" id="KW-1185">Reference proteome</keyword>
<dbReference type="FunFam" id="3.40.50.300:FF:000134">
    <property type="entry name" value="Iron-enterobactin ABC transporter ATP-binding protein"/>
    <property type="match status" value="1"/>
</dbReference>
<evidence type="ECO:0000256" key="8">
    <source>
        <dbReference type="ARBA" id="ARBA00023065"/>
    </source>
</evidence>
<dbReference type="InterPro" id="IPR017871">
    <property type="entry name" value="ABC_transporter-like_CS"/>
</dbReference>
<keyword evidence="4" id="KW-0410">Iron transport</keyword>
<dbReference type="Gene3D" id="3.40.50.300">
    <property type="entry name" value="P-loop containing nucleotide triphosphate hydrolases"/>
    <property type="match status" value="1"/>
</dbReference>
<evidence type="ECO:0000256" key="4">
    <source>
        <dbReference type="ARBA" id="ARBA00022496"/>
    </source>
</evidence>
<evidence type="ECO:0000256" key="6">
    <source>
        <dbReference type="ARBA" id="ARBA00022840"/>
    </source>
</evidence>
<keyword evidence="6 11" id="KW-0067">ATP-binding</keyword>
<evidence type="ECO:0000256" key="5">
    <source>
        <dbReference type="ARBA" id="ARBA00022741"/>
    </source>
</evidence>
<protein>
    <submittedName>
        <fullName evidence="11">ABC transporter ATP-binding protein</fullName>
    </submittedName>
</protein>
<proteinExistence type="predicted"/>
<comment type="subcellular location">
    <subcellularLocation>
        <location evidence="1">Cell membrane</location>
        <topology evidence="1">Peripheral membrane protein</topology>
    </subcellularLocation>
</comment>
<keyword evidence="2" id="KW-0813">Transport</keyword>
<dbReference type="SMART" id="SM00382">
    <property type="entry name" value="AAA"/>
    <property type="match status" value="1"/>
</dbReference>
<dbReference type="GO" id="GO:0016887">
    <property type="term" value="F:ATP hydrolysis activity"/>
    <property type="evidence" value="ECO:0007669"/>
    <property type="project" value="InterPro"/>
</dbReference>
<sequence length="271" mass="28609">MTVHGLAAENVSLGYDRTPVVVDLSLRVPEGRITALIGPNGCGKSTLLRGLTRLLRPSSGTVLLEGTDIHRLGARELARKLGLLPQAPLAPGGITVTELVALGRAPHQSWLSRPSKADRQAVERALALTGTTELADRVVDELSGGQRQRAWIAMVLAQETGVLLLDEPTTFLDMAHAVEVLDTISDLNLQQGCTVVMVLHDLNLAARYADHLMAMADGRLIAQGTPAEVLTEDLLSSAFSLAAKVISDPVSHTPLVVPIGRARVAPMGGAA</sequence>
<dbReference type="InterPro" id="IPR003593">
    <property type="entry name" value="AAA+_ATPase"/>
</dbReference>
<evidence type="ECO:0000313" key="11">
    <source>
        <dbReference type="EMBL" id="RMB58168.1"/>
    </source>
</evidence>
<dbReference type="InterPro" id="IPR003439">
    <property type="entry name" value="ABC_transporter-like_ATP-bd"/>
</dbReference>
<evidence type="ECO:0000256" key="2">
    <source>
        <dbReference type="ARBA" id="ARBA00022448"/>
    </source>
</evidence>
<dbReference type="PANTHER" id="PTHR42771">
    <property type="entry name" value="IRON(3+)-HYDROXAMATE IMPORT ATP-BINDING PROTEIN FHUC"/>
    <property type="match status" value="1"/>
</dbReference>
<dbReference type="PROSITE" id="PS50893">
    <property type="entry name" value="ABC_TRANSPORTER_2"/>
    <property type="match status" value="1"/>
</dbReference>
<dbReference type="GO" id="GO:0005886">
    <property type="term" value="C:plasma membrane"/>
    <property type="evidence" value="ECO:0007669"/>
    <property type="project" value="UniProtKB-SubCell"/>
</dbReference>
<dbReference type="InterPro" id="IPR051535">
    <property type="entry name" value="Siderophore_ABC-ATPase"/>
</dbReference>
<dbReference type="PROSITE" id="PS00211">
    <property type="entry name" value="ABC_TRANSPORTER_1"/>
    <property type="match status" value="1"/>
</dbReference>
<keyword evidence="3" id="KW-1003">Cell membrane</keyword>
<reference evidence="11 12" key="1">
    <citation type="submission" date="2018-10" db="EMBL/GenBank/DDBJ databases">
        <title>Tessaracoccus antarcticuss sp. nov., isolated from sediment.</title>
        <authorList>
            <person name="Zhou L.Y."/>
            <person name="Du Z.J."/>
        </authorList>
    </citation>
    <scope>NUCLEOTIDE SEQUENCE [LARGE SCALE GENOMIC DNA]</scope>
    <source>
        <strain evidence="11 12">JDX10</strain>
    </source>
</reference>
<feature type="domain" description="ABC transporter" evidence="10">
    <location>
        <begin position="6"/>
        <end position="242"/>
    </location>
</feature>
<evidence type="ECO:0000259" key="10">
    <source>
        <dbReference type="PROSITE" id="PS50893"/>
    </source>
</evidence>
<evidence type="ECO:0000256" key="1">
    <source>
        <dbReference type="ARBA" id="ARBA00004202"/>
    </source>
</evidence>
<keyword evidence="7" id="KW-0408">Iron</keyword>
<dbReference type="RefSeq" id="WP_121902206.1">
    <property type="nucleotide sequence ID" value="NZ_REFW01000004.1"/>
</dbReference>
<name>A0A3M0G0M2_9ACTN</name>
<accession>A0A3M0G0M2</accession>
<dbReference type="AlphaFoldDB" id="A0A3M0G0M2"/>
<dbReference type="Proteomes" id="UP000275256">
    <property type="component" value="Unassembled WGS sequence"/>
</dbReference>
<dbReference type="PANTHER" id="PTHR42771:SF2">
    <property type="entry name" value="IRON(3+)-HYDROXAMATE IMPORT ATP-BINDING PROTEIN FHUC"/>
    <property type="match status" value="1"/>
</dbReference>
<gene>
    <name evidence="11" type="ORF">EAX62_13200</name>
</gene>
<evidence type="ECO:0000256" key="3">
    <source>
        <dbReference type="ARBA" id="ARBA00022475"/>
    </source>
</evidence>
<dbReference type="Pfam" id="PF00005">
    <property type="entry name" value="ABC_tran"/>
    <property type="match status" value="1"/>
</dbReference>
<dbReference type="OrthoDB" id="5296765at2"/>
<dbReference type="GO" id="GO:0005524">
    <property type="term" value="F:ATP binding"/>
    <property type="evidence" value="ECO:0007669"/>
    <property type="project" value="UniProtKB-KW"/>
</dbReference>
<dbReference type="InterPro" id="IPR027417">
    <property type="entry name" value="P-loop_NTPase"/>
</dbReference>
<keyword evidence="5" id="KW-0547">Nucleotide-binding</keyword>